<organism evidence="2 3">
    <name type="scientific">Monodon monoceros</name>
    <name type="common">Narwhal</name>
    <name type="synonym">Ceratodon monodon</name>
    <dbReference type="NCBI Taxonomy" id="40151"/>
    <lineage>
        <taxon>Eukaryota</taxon>
        <taxon>Metazoa</taxon>
        <taxon>Chordata</taxon>
        <taxon>Craniata</taxon>
        <taxon>Vertebrata</taxon>
        <taxon>Euteleostomi</taxon>
        <taxon>Mammalia</taxon>
        <taxon>Eutheria</taxon>
        <taxon>Laurasiatheria</taxon>
        <taxon>Artiodactyla</taxon>
        <taxon>Whippomorpha</taxon>
        <taxon>Cetacea</taxon>
        <taxon>Odontoceti</taxon>
        <taxon>Monodontidae</taxon>
        <taxon>Monodon</taxon>
    </lineage>
</organism>
<evidence type="ECO:0000313" key="2">
    <source>
        <dbReference type="EMBL" id="TKC40087.1"/>
    </source>
</evidence>
<feature type="compositionally biased region" description="Basic and acidic residues" evidence="1">
    <location>
        <begin position="74"/>
        <end position="83"/>
    </location>
</feature>
<dbReference type="EMBL" id="RWIC01000804">
    <property type="protein sequence ID" value="TKC40087.1"/>
    <property type="molecule type" value="Genomic_DNA"/>
</dbReference>
<evidence type="ECO:0000313" key="3">
    <source>
        <dbReference type="Proteomes" id="UP000308365"/>
    </source>
</evidence>
<name>A0A4U1EUT4_MONMO</name>
<proteinExistence type="predicted"/>
<dbReference type="Proteomes" id="UP000308365">
    <property type="component" value="Unassembled WGS sequence"/>
</dbReference>
<sequence length="151" mass="16867">METAVFRLQCLLHALGSWLWVTGWGPCPPCGGHPQRPVHLFLAKLLELLQGACAQHLPSAQTWEDTDSLVLPERLRGERERRFGQRTSPGAPEARGRGEKMASWKCVTGDEPQKSRVRRGQVVGSRERHVSLSKASCERQLVPKAEVAPER</sequence>
<comment type="caution">
    <text evidence="2">The sequence shown here is derived from an EMBL/GenBank/DDBJ whole genome shotgun (WGS) entry which is preliminary data.</text>
</comment>
<accession>A0A4U1EUT4</accession>
<feature type="region of interest" description="Disordered" evidence="1">
    <location>
        <begin position="74"/>
        <end position="135"/>
    </location>
</feature>
<reference evidence="3" key="1">
    <citation type="journal article" date="2019" name="IScience">
        <title>Narwhal Genome Reveals Long-Term Low Genetic Diversity despite Current Large Abundance Size.</title>
        <authorList>
            <person name="Westbury M.V."/>
            <person name="Petersen B."/>
            <person name="Garde E."/>
            <person name="Heide-Jorgensen M.P."/>
            <person name="Lorenzen E.D."/>
        </authorList>
    </citation>
    <scope>NUCLEOTIDE SEQUENCE [LARGE SCALE GENOMIC DNA]</scope>
</reference>
<evidence type="ECO:0000256" key="1">
    <source>
        <dbReference type="SAM" id="MobiDB-lite"/>
    </source>
</evidence>
<protein>
    <submittedName>
        <fullName evidence="2">Uncharacterized protein</fullName>
    </submittedName>
</protein>
<dbReference type="AlphaFoldDB" id="A0A4U1EUT4"/>
<gene>
    <name evidence="2" type="ORF">EI555_019897</name>
</gene>